<dbReference type="PANTHER" id="PTHR45125:SF24">
    <property type="entry name" value="GENOME ASSEMBLY, CHROMOSOME: II"/>
    <property type="match status" value="1"/>
</dbReference>
<sequence>MRDHLDVGLDLDGFPLDHEFPEDYGLEEEDECDIEAEPLFEDDLANQVDGTAPKRKSKRTKAYTAAEDKLLCECWRDIGQDPKTGAEQKHSTFWIRVHREFHERKKFLSYQIASVRGWVSISKRWRVIQQECNKVCDTLESVKARPVSGIGVQEMAQHNGKCFNLSHCFRIIKDEEKFKAQYADLKSRGGKQAVEEVGDGEKARPRGKINFKKEDKRDAALIALIATVEGMITKKDSRKEKRRQEREEQINAFLELQRRRLDMEAEKQARMLEIEAANAKTKVKEVALASMMTGVEIMKVDLNTVSPRKRPWFKKMQANMLNFDNK</sequence>
<dbReference type="Gramene" id="HORVU.MOREX.r3.3HG0279040.1">
    <property type="protein sequence ID" value="HORVU.MOREX.r3.3HG0279040.1"/>
    <property type="gene ID" value="HORVU.MOREX.r3.3HG0279040"/>
</dbReference>
<evidence type="ECO:0000313" key="2">
    <source>
        <dbReference type="Proteomes" id="UP000011116"/>
    </source>
</evidence>
<reference evidence="1" key="3">
    <citation type="submission" date="2022-01" db="UniProtKB">
        <authorList>
            <consortium name="EnsemblPlants"/>
        </authorList>
    </citation>
    <scope>IDENTIFICATION</scope>
    <source>
        <strain evidence="1">subsp. vulgare</strain>
    </source>
</reference>
<accession>A0A8I6WSI4</accession>
<keyword evidence="2" id="KW-1185">Reference proteome</keyword>
<organism evidence="1 2">
    <name type="scientific">Hordeum vulgare subsp. vulgare</name>
    <name type="common">Domesticated barley</name>
    <dbReference type="NCBI Taxonomy" id="112509"/>
    <lineage>
        <taxon>Eukaryota</taxon>
        <taxon>Viridiplantae</taxon>
        <taxon>Streptophyta</taxon>
        <taxon>Embryophyta</taxon>
        <taxon>Tracheophyta</taxon>
        <taxon>Spermatophyta</taxon>
        <taxon>Magnoliopsida</taxon>
        <taxon>Liliopsida</taxon>
        <taxon>Poales</taxon>
        <taxon>Poaceae</taxon>
        <taxon>BOP clade</taxon>
        <taxon>Pooideae</taxon>
        <taxon>Triticodae</taxon>
        <taxon>Triticeae</taxon>
        <taxon>Hordeinae</taxon>
        <taxon>Hordeum</taxon>
    </lineage>
</organism>
<dbReference type="EnsemblPlants" id="HORVU.MOREX.r3.3HG0279040.1">
    <property type="protein sequence ID" value="HORVU.MOREX.r3.3HG0279040.1"/>
    <property type="gene ID" value="HORVU.MOREX.r3.3HG0279040"/>
</dbReference>
<proteinExistence type="predicted"/>
<dbReference type="Proteomes" id="UP000011116">
    <property type="component" value="Chromosome 3H"/>
</dbReference>
<reference evidence="2" key="1">
    <citation type="journal article" date="2012" name="Nature">
        <title>A physical, genetic and functional sequence assembly of the barley genome.</title>
        <authorList>
            <consortium name="The International Barley Genome Sequencing Consortium"/>
            <person name="Mayer K.F."/>
            <person name="Waugh R."/>
            <person name="Brown J.W."/>
            <person name="Schulman A."/>
            <person name="Langridge P."/>
            <person name="Platzer M."/>
            <person name="Fincher G.B."/>
            <person name="Muehlbauer G.J."/>
            <person name="Sato K."/>
            <person name="Close T.J."/>
            <person name="Wise R.P."/>
            <person name="Stein N."/>
        </authorList>
    </citation>
    <scope>NUCLEOTIDE SEQUENCE [LARGE SCALE GENOMIC DNA]</scope>
    <source>
        <strain evidence="2">cv. Morex</strain>
    </source>
</reference>
<name>A0A8I6WSI4_HORVV</name>
<dbReference type="PANTHER" id="PTHR45125">
    <property type="entry name" value="F21J9.4-RELATED"/>
    <property type="match status" value="1"/>
</dbReference>
<evidence type="ECO:0000313" key="1">
    <source>
        <dbReference type="EnsemblPlants" id="HORVU.MOREX.r3.3HG0279040.1"/>
    </source>
</evidence>
<dbReference type="AlphaFoldDB" id="A0A8I6WSI4"/>
<evidence type="ECO:0008006" key="3">
    <source>
        <dbReference type="Google" id="ProtNLM"/>
    </source>
</evidence>
<reference evidence="1" key="2">
    <citation type="submission" date="2020-10" db="EMBL/GenBank/DDBJ databases">
        <authorList>
            <person name="Scholz U."/>
            <person name="Mascher M."/>
            <person name="Fiebig A."/>
        </authorList>
    </citation>
    <scope>NUCLEOTIDE SEQUENCE [LARGE SCALE GENOMIC DNA]</scope>
    <source>
        <strain evidence="1">cv. Morex</strain>
    </source>
</reference>
<protein>
    <recommendedName>
        <fullName evidence="3">No apical meristem-associated C-terminal domain-containing protein</fullName>
    </recommendedName>
</protein>